<name>A0A366ESN6_9BACI</name>
<dbReference type="AlphaFoldDB" id="A0A366ESN6"/>
<organism evidence="1 2">
    <name type="scientific">Rossellomorea aquimaris</name>
    <dbReference type="NCBI Taxonomy" id="189382"/>
    <lineage>
        <taxon>Bacteria</taxon>
        <taxon>Bacillati</taxon>
        <taxon>Bacillota</taxon>
        <taxon>Bacilli</taxon>
        <taxon>Bacillales</taxon>
        <taxon>Bacillaceae</taxon>
        <taxon>Rossellomorea</taxon>
    </lineage>
</organism>
<reference evidence="1 2" key="1">
    <citation type="submission" date="2018-06" db="EMBL/GenBank/DDBJ databases">
        <title>Freshwater and sediment microbial communities from various areas in North America, analyzing microbe dynamics in response to fracking.</title>
        <authorList>
            <person name="Lamendella R."/>
        </authorList>
    </citation>
    <scope>NUCLEOTIDE SEQUENCE [LARGE SCALE GENOMIC DNA]</scope>
    <source>
        <strain evidence="1 2">97B</strain>
    </source>
</reference>
<dbReference type="EMBL" id="QNRJ01000004">
    <property type="protein sequence ID" value="RBP05408.1"/>
    <property type="molecule type" value="Genomic_DNA"/>
</dbReference>
<gene>
    <name evidence="1" type="ORF">DET59_104125</name>
</gene>
<proteinExistence type="predicted"/>
<protein>
    <submittedName>
        <fullName evidence="1">Uncharacterized protein</fullName>
    </submittedName>
</protein>
<accession>A0A366ESN6</accession>
<evidence type="ECO:0000313" key="2">
    <source>
        <dbReference type="Proteomes" id="UP000252118"/>
    </source>
</evidence>
<comment type="caution">
    <text evidence="1">The sequence shown here is derived from an EMBL/GenBank/DDBJ whole genome shotgun (WGS) entry which is preliminary data.</text>
</comment>
<sequence>MKQKVDGESGQALLGKIKDFHSHYRTDNREENMMR</sequence>
<dbReference type="Proteomes" id="UP000252118">
    <property type="component" value="Unassembled WGS sequence"/>
</dbReference>
<evidence type="ECO:0000313" key="1">
    <source>
        <dbReference type="EMBL" id="RBP05408.1"/>
    </source>
</evidence>